<dbReference type="AlphaFoldDB" id="A0A9E9M1K3"/>
<reference evidence="1" key="1">
    <citation type="journal article" date="2022" name="Front. Microbiol.">
        <title>New perspectives on an old grouping: The genomic and phenotypic variability of Oxalobacter formigenes and the implications for calcium oxalate stone prevention.</title>
        <authorList>
            <person name="Chmiel J.A."/>
            <person name="Carr C."/>
            <person name="Stuivenberg G.A."/>
            <person name="Venema R."/>
            <person name="Chanyi R.M."/>
            <person name="Al K.F."/>
            <person name="Giguere D."/>
            <person name="Say H."/>
            <person name="Akouris P.P."/>
            <person name="Dominguez Romero S.A."/>
            <person name="Kwong A."/>
            <person name="Tai V."/>
            <person name="Koval S.F."/>
            <person name="Razvi H."/>
            <person name="Bjazevic J."/>
            <person name="Burton J.P."/>
        </authorList>
    </citation>
    <scope>NUCLEOTIDE SEQUENCE</scope>
    <source>
        <strain evidence="1">WoOx3</strain>
    </source>
</reference>
<organism evidence="1 2">
    <name type="scientific">Oxalobacter vibrioformis</name>
    <dbReference type="NCBI Taxonomy" id="933080"/>
    <lineage>
        <taxon>Bacteria</taxon>
        <taxon>Pseudomonadati</taxon>
        <taxon>Pseudomonadota</taxon>
        <taxon>Betaproteobacteria</taxon>
        <taxon>Burkholderiales</taxon>
        <taxon>Oxalobacteraceae</taxon>
        <taxon>Oxalobacter</taxon>
    </lineage>
</organism>
<dbReference type="EMBL" id="CP098242">
    <property type="protein sequence ID" value="WAW11118.1"/>
    <property type="molecule type" value="Genomic_DNA"/>
</dbReference>
<evidence type="ECO:0008006" key="3">
    <source>
        <dbReference type="Google" id="ProtNLM"/>
    </source>
</evidence>
<dbReference type="KEGG" id="ovb:NB640_05665"/>
<proteinExistence type="predicted"/>
<sequence length="153" mass="17116">MSKKNTCAPVTDFLQMHDRIAGMLPNASRLMSLQKACEDILMGHFGASEVLQLEKTQLIIGVPSQAGAARLRQKLPQLQRELENAGWPVETIRVKVRLKRQAPPQYTPQKKPLSAEAVAELEKLENYLTQSGTDPALATAIHTMIRRHQKQPK</sequence>
<name>A0A9E9M1K3_9BURK</name>
<gene>
    <name evidence="1" type="ORF">NB640_05665</name>
</gene>
<evidence type="ECO:0000313" key="1">
    <source>
        <dbReference type="EMBL" id="WAW11118.1"/>
    </source>
</evidence>
<evidence type="ECO:0000313" key="2">
    <source>
        <dbReference type="Proteomes" id="UP001156215"/>
    </source>
</evidence>
<accession>A0A9E9M1K3</accession>
<keyword evidence="2" id="KW-1185">Reference proteome</keyword>
<dbReference type="RefSeq" id="WP_269310229.1">
    <property type="nucleotide sequence ID" value="NZ_CP098242.1"/>
</dbReference>
<dbReference type="Proteomes" id="UP001156215">
    <property type="component" value="Chromosome"/>
</dbReference>
<protein>
    <recommendedName>
        <fullName evidence="3">DUF721 domain-containing protein</fullName>
    </recommendedName>
</protein>